<evidence type="ECO:0000256" key="4">
    <source>
        <dbReference type="ARBA" id="ARBA00022989"/>
    </source>
</evidence>
<dbReference type="InterPro" id="IPR030191">
    <property type="entry name" value="CodB"/>
</dbReference>
<comment type="similarity">
    <text evidence="2">Belongs to the purine-cytosine permease (2.A.39) family.</text>
</comment>
<feature type="transmembrane region" description="Helical" evidence="6">
    <location>
        <begin position="369"/>
        <end position="390"/>
    </location>
</feature>
<dbReference type="RefSeq" id="WP_012993214.1">
    <property type="nucleotide sequence ID" value="NZ_NBZD01000001.1"/>
</dbReference>
<feature type="transmembrane region" description="Helical" evidence="6">
    <location>
        <begin position="289"/>
        <end position="307"/>
    </location>
</feature>
<feature type="transmembrane region" description="Helical" evidence="6">
    <location>
        <begin position="346"/>
        <end position="363"/>
    </location>
</feature>
<dbReference type="InterPro" id="IPR012732">
    <property type="entry name" value="Thia_CytX"/>
</dbReference>
<evidence type="ECO:0000256" key="2">
    <source>
        <dbReference type="ARBA" id="ARBA00008974"/>
    </source>
</evidence>
<dbReference type="GO" id="GO:0015209">
    <property type="term" value="F:cytosine transmembrane transporter activity"/>
    <property type="evidence" value="ECO:0007669"/>
    <property type="project" value="InterPro"/>
</dbReference>
<sequence>MSETATKRTSLLDNGLIWFGAGVSIAEIITGTYFAPLGWKTGLMAILLGHLIGGILFYLVGLMGGKIRSSSMEIVKRSFGQQGGQLFAILNFIQLVGWTAIMIYDGSLAANEVLGVGSWLWSIVIGALILIWIAADIFRSGKISTVAMVALFILTLLLSKVIFIDNAIGGTAVSGEAMSFGAAVELAIAMPLSWLPLISDYTREAVSGNKATLVSTLSYSIVSCWMYFIGMGAAILTTESDIAKIMLKAGLGIVGLLIIIFSTVTTTFLDAFSAGITSESVLSKVNGKWIALGVTVIGTIGAICYPMDDITEFLYYIGSVFAPMAAVQIADFYILRHSCGSKKFDWVGLAAWLIGFGVYRWFMNLDLSIGSTLPAVVVTLIVTIVLHKIIKPAGQTM</sequence>
<evidence type="ECO:0000313" key="8">
    <source>
        <dbReference type="Proteomes" id="UP000236394"/>
    </source>
</evidence>
<evidence type="ECO:0000256" key="6">
    <source>
        <dbReference type="SAM" id="Phobius"/>
    </source>
</evidence>
<feature type="transmembrane region" description="Helical" evidence="6">
    <location>
        <begin position="116"/>
        <end position="134"/>
    </location>
</feature>
<dbReference type="NCBIfam" id="TIGR02358">
    <property type="entry name" value="thia_cytX"/>
    <property type="match status" value="1"/>
</dbReference>
<dbReference type="Gene3D" id="1.10.4160.10">
    <property type="entry name" value="Hydantoin permease"/>
    <property type="match status" value="1"/>
</dbReference>
<keyword evidence="5 6" id="KW-0472">Membrane</keyword>
<dbReference type="PANTHER" id="PTHR30569">
    <property type="entry name" value="CYTOSINE TRANSPORTER CODB"/>
    <property type="match status" value="1"/>
</dbReference>
<name>A0A2J8B528_9FIRM</name>
<dbReference type="Pfam" id="PF02133">
    <property type="entry name" value="Transp_cyt_pur"/>
    <property type="match status" value="1"/>
</dbReference>
<dbReference type="InterPro" id="IPR001248">
    <property type="entry name" value="Pur-cyt_permease"/>
</dbReference>
<evidence type="ECO:0000256" key="3">
    <source>
        <dbReference type="ARBA" id="ARBA00022692"/>
    </source>
</evidence>
<evidence type="ECO:0000313" key="7">
    <source>
        <dbReference type="EMBL" id="PNH19873.1"/>
    </source>
</evidence>
<dbReference type="OMA" id="LWLSANM"/>
<protein>
    <submittedName>
        <fullName evidence="7">Cytosine permease</fullName>
    </submittedName>
</protein>
<keyword evidence="4 6" id="KW-1133">Transmembrane helix</keyword>
<feature type="transmembrane region" description="Helical" evidence="6">
    <location>
        <begin position="146"/>
        <end position="168"/>
    </location>
</feature>
<dbReference type="EMBL" id="NBZD01000001">
    <property type="protein sequence ID" value="PNH19873.1"/>
    <property type="molecule type" value="Genomic_DNA"/>
</dbReference>
<feature type="transmembrane region" description="Helical" evidence="6">
    <location>
        <begin position="211"/>
        <end position="237"/>
    </location>
</feature>
<comment type="subcellular location">
    <subcellularLocation>
        <location evidence="1">Membrane</location>
        <topology evidence="1">Multi-pass membrane protein</topology>
    </subcellularLocation>
</comment>
<keyword evidence="3 6" id="KW-0812">Transmembrane</keyword>
<feature type="transmembrane region" description="Helical" evidence="6">
    <location>
        <begin position="42"/>
        <end position="65"/>
    </location>
</feature>
<feature type="transmembrane region" description="Helical" evidence="6">
    <location>
        <begin position="249"/>
        <end position="269"/>
    </location>
</feature>
<organism evidence="7 8">
    <name type="scientific">Mageeibacillus indolicus</name>
    <dbReference type="NCBI Taxonomy" id="884684"/>
    <lineage>
        <taxon>Bacteria</taxon>
        <taxon>Bacillati</taxon>
        <taxon>Bacillota</taxon>
        <taxon>Clostridia</taxon>
        <taxon>Eubacteriales</taxon>
        <taxon>Oscillospiraceae</taxon>
        <taxon>Mageeibacillus</taxon>
    </lineage>
</organism>
<evidence type="ECO:0000256" key="5">
    <source>
        <dbReference type="ARBA" id="ARBA00023136"/>
    </source>
</evidence>
<comment type="caution">
    <text evidence="7">The sequence shown here is derived from an EMBL/GenBank/DDBJ whole genome shotgun (WGS) entry which is preliminary data.</text>
</comment>
<feature type="transmembrane region" description="Helical" evidence="6">
    <location>
        <begin position="16"/>
        <end position="36"/>
    </location>
</feature>
<dbReference type="AlphaFoldDB" id="A0A2J8B528"/>
<accession>A0A2J8B528</accession>
<dbReference type="Proteomes" id="UP000236394">
    <property type="component" value="Unassembled WGS sequence"/>
</dbReference>
<feature type="transmembrane region" description="Helical" evidence="6">
    <location>
        <begin position="180"/>
        <end position="199"/>
    </location>
</feature>
<feature type="transmembrane region" description="Helical" evidence="6">
    <location>
        <begin position="86"/>
        <end position="104"/>
    </location>
</feature>
<feature type="transmembrane region" description="Helical" evidence="6">
    <location>
        <begin position="313"/>
        <end position="334"/>
    </location>
</feature>
<evidence type="ECO:0000256" key="1">
    <source>
        <dbReference type="ARBA" id="ARBA00004141"/>
    </source>
</evidence>
<gene>
    <name evidence="7" type="ORF">B7R76_03100</name>
</gene>
<dbReference type="PANTHER" id="PTHR30569:SF0">
    <property type="entry name" value="CYTOSINE PERMEASE"/>
    <property type="match status" value="1"/>
</dbReference>
<reference evidence="8" key="1">
    <citation type="submission" date="2017-04" db="EMBL/GenBank/DDBJ databases">
        <authorList>
            <person name="Bumgarner R.E."/>
            <person name="Fredricks D.N."/>
            <person name="Srinivasan S."/>
        </authorList>
    </citation>
    <scope>NUCLEOTIDE SEQUENCE [LARGE SCALE GENOMIC DNA]</scope>
    <source>
        <strain evidence="8">KA00405</strain>
    </source>
</reference>
<proteinExistence type="inferred from homology"/>
<dbReference type="GO" id="GO:0005886">
    <property type="term" value="C:plasma membrane"/>
    <property type="evidence" value="ECO:0007669"/>
    <property type="project" value="TreeGrafter"/>
</dbReference>